<organism evidence="8 9">
    <name type="scientific">Magnetovibrio blakemorei</name>
    <dbReference type="NCBI Taxonomy" id="28181"/>
    <lineage>
        <taxon>Bacteria</taxon>
        <taxon>Pseudomonadati</taxon>
        <taxon>Pseudomonadota</taxon>
        <taxon>Alphaproteobacteria</taxon>
        <taxon>Rhodospirillales</taxon>
        <taxon>Magnetovibrionaceae</taxon>
        <taxon>Magnetovibrio</taxon>
    </lineage>
</organism>
<dbReference type="GO" id="GO:0019867">
    <property type="term" value="C:outer membrane"/>
    <property type="evidence" value="ECO:0007669"/>
    <property type="project" value="InterPro"/>
</dbReference>
<evidence type="ECO:0000256" key="1">
    <source>
        <dbReference type="ARBA" id="ARBA00001420"/>
    </source>
</evidence>
<dbReference type="PANTHER" id="PTHR30124">
    <property type="entry name" value="MEMBRANE-BOUND LYTIC MUREIN TRANSGLYCOSYLASE A"/>
    <property type="match status" value="1"/>
</dbReference>
<evidence type="ECO:0000256" key="3">
    <source>
        <dbReference type="ARBA" id="ARBA00023239"/>
    </source>
</evidence>
<dbReference type="GO" id="GO:0004553">
    <property type="term" value="F:hydrolase activity, hydrolyzing O-glycosyl compounds"/>
    <property type="evidence" value="ECO:0007669"/>
    <property type="project" value="InterPro"/>
</dbReference>
<dbReference type="CDD" id="cd14485">
    <property type="entry name" value="mltA_like_LT_A"/>
    <property type="match status" value="1"/>
</dbReference>
<evidence type="ECO:0000256" key="2">
    <source>
        <dbReference type="ARBA" id="ARBA00012587"/>
    </source>
</evidence>
<dbReference type="PIRSF" id="PIRSF019422">
    <property type="entry name" value="MltA"/>
    <property type="match status" value="1"/>
</dbReference>
<feature type="chain" id="PRO_5009184019" description="peptidoglycan lytic exotransglycosylase" evidence="6">
    <location>
        <begin position="27"/>
        <end position="406"/>
    </location>
</feature>
<comment type="caution">
    <text evidence="8">The sequence shown here is derived from an EMBL/GenBank/DDBJ whole genome shotgun (WGS) entry which is preliminary data.</text>
</comment>
<dbReference type="Pfam" id="PF06725">
    <property type="entry name" value="3D"/>
    <property type="match status" value="1"/>
</dbReference>
<keyword evidence="9" id="KW-1185">Reference proteome</keyword>
<dbReference type="InterPro" id="IPR026044">
    <property type="entry name" value="MltA"/>
</dbReference>
<dbReference type="InterPro" id="IPR005300">
    <property type="entry name" value="MltA_B"/>
</dbReference>
<dbReference type="Gene3D" id="2.40.240.50">
    <property type="entry name" value="Barwin-like endoglucanases"/>
    <property type="match status" value="1"/>
</dbReference>
<dbReference type="Pfam" id="PF03562">
    <property type="entry name" value="MltA"/>
    <property type="match status" value="1"/>
</dbReference>
<dbReference type="GO" id="GO:0009254">
    <property type="term" value="P:peptidoglycan turnover"/>
    <property type="evidence" value="ECO:0007669"/>
    <property type="project" value="InterPro"/>
</dbReference>
<dbReference type="GO" id="GO:0008933">
    <property type="term" value="F:peptidoglycan lytic transglycosylase activity"/>
    <property type="evidence" value="ECO:0007669"/>
    <property type="project" value="TreeGrafter"/>
</dbReference>
<keyword evidence="4" id="KW-0961">Cell wall biogenesis/degradation</keyword>
<dbReference type="STRING" id="28181.BEN30_16530"/>
<dbReference type="AlphaFoldDB" id="A0A1E5Q3R0"/>
<keyword evidence="3" id="KW-0456">Lyase</keyword>
<evidence type="ECO:0000256" key="5">
    <source>
        <dbReference type="ARBA" id="ARBA00030918"/>
    </source>
</evidence>
<dbReference type="SMART" id="SM00925">
    <property type="entry name" value="MltA"/>
    <property type="match status" value="1"/>
</dbReference>
<evidence type="ECO:0000256" key="6">
    <source>
        <dbReference type="SAM" id="SignalP"/>
    </source>
</evidence>
<reference evidence="9" key="1">
    <citation type="submission" date="2016-07" db="EMBL/GenBank/DDBJ databases">
        <authorList>
            <person name="Florea S."/>
            <person name="Webb J.S."/>
            <person name="Jaromczyk J."/>
            <person name="Schardl C.L."/>
        </authorList>
    </citation>
    <scope>NUCLEOTIDE SEQUENCE [LARGE SCALE GENOMIC DNA]</scope>
    <source>
        <strain evidence="9">MV-1</strain>
    </source>
</reference>
<dbReference type="GO" id="GO:0009253">
    <property type="term" value="P:peptidoglycan catabolic process"/>
    <property type="evidence" value="ECO:0007669"/>
    <property type="project" value="TreeGrafter"/>
</dbReference>
<dbReference type="OrthoDB" id="9783686at2"/>
<evidence type="ECO:0000313" key="8">
    <source>
        <dbReference type="EMBL" id="OEJ64415.1"/>
    </source>
</evidence>
<accession>A0A1E5Q3R0</accession>
<protein>
    <recommendedName>
        <fullName evidence="2">peptidoglycan lytic exotransglycosylase</fullName>
        <ecNumber evidence="2">4.2.2.n1</ecNumber>
    </recommendedName>
    <alternativeName>
        <fullName evidence="5">Murein hydrolase A</fullName>
    </alternativeName>
</protein>
<evidence type="ECO:0000259" key="7">
    <source>
        <dbReference type="SMART" id="SM00925"/>
    </source>
</evidence>
<comment type="catalytic activity">
    <reaction evidence="1">
        <text>Exolytic cleavage of the (1-&gt;4)-beta-glycosidic linkage between N-acetylmuramic acid (MurNAc) and N-acetylglucosamine (GlcNAc) residues in peptidoglycan, from either the reducing or the non-reducing ends of the peptidoglycan chains, with concomitant formation of a 1,6-anhydrobond in the MurNAc residue.</text>
        <dbReference type="EC" id="4.2.2.n1"/>
    </reaction>
</comment>
<dbReference type="Proteomes" id="UP000095347">
    <property type="component" value="Unassembled WGS sequence"/>
</dbReference>
<dbReference type="CDD" id="cd14668">
    <property type="entry name" value="mlta_B"/>
    <property type="match status" value="1"/>
</dbReference>
<dbReference type="InterPro" id="IPR010611">
    <property type="entry name" value="3D_dom"/>
</dbReference>
<dbReference type="Gene3D" id="2.40.40.10">
    <property type="entry name" value="RlpA-like domain"/>
    <property type="match status" value="1"/>
</dbReference>
<name>A0A1E5Q3R0_9PROT</name>
<feature type="signal peptide" evidence="6">
    <location>
        <begin position="1"/>
        <end position="26"/>
    </location>
</feature>
<dbReference type="EMBL" id="MCGG01000071">
    <property type="protein sequence ID" value="OEJ64415.1"/>
    <property type="molecule type" value="Genomic_DNA"/>
</dbReference>
<dbReference type="SUPFAM" id="SSF50685">
    <property type="entry name" value="Barwin-like endoglucanases"/>
    <property type="match status" value="1"/>
</dbReference>
<sequence>MSGLSRTVLFGVVMSALLSACAPVSKAPVTSEPPVSQKSSKVELLSTTFSALPGWSFDQHAQAITAFQKSCAKILTLPLTRRMAANEAAPGGTVAQWQGPCTAVKTLEPGDNAAAKRFFETWFMPYEVRENAQPSGLFTGYYEPQLNGSWTKTGPYQTPLYARPADLVSANLGAFDDDLGGSTIWGRVEDGKLQPYAVRRDIETGRVKGLKPLLWVDSAVDAFFLHVQGSGQIKMPDGSMARVGFAGKNGRPYQSVGRILIDSGEISADRLTMASIRDWVEARPQAGPELLQKNPSFVFFRLLEGDGPIGAQGVALTAGRSLAVDRRYLPLGAPLWLSTHEPLDANKPLQRLMIAQDTGGAIKGVVRGDIFFGSGPDAAKHAGNMKRPGRYYILLPLSVLPIQTPQ</sequence>
<proteinExistence type="predicted"/>
<dbReference type="InterPro" id="IPR036908">
    <property type="entry name" value="RlpA-like_sf"/>
</dbReference>
<feature type="domain" description="Lytic transglycosylase MltA" evidence="7">
    <location>
        <begin position="145"/>
        <end position="301"/>
    </location>
</feature>
<dbReference type="EC" id="4.2.2.n1" evidence="2"/>
<evidence type="ECO:0000313" key="9">
    <source>
        <dbReference type="Proteomes" id="UP000095347"/>
    </source>
</evidence>
<gene>
    <name evidence="8" type="ORF">BEN30_16530</name>
</gene>
<dbReference type="GO" id="GO:0071555">
    <property type="term" value="P:cell wall organization"/>
    <property type="evidence" value="ECO:0007669"/>
    <property type="project" value="UniProtKB-KW"/>
</dbReference>
<evidence type="ECO:0000256" key="4">
    <source>
        <dbReference type="ARBA" id="ARBA00023316"/>
    </source>
</evidence>
<keyword evidence="6" id="KW-0732">Signal</keyword>
<dbReference type="PANTHER" id="PTHR30124:SF0">
    <property type="entry name" value="MEMBRANE-BOUND LYTIC MUREIN TRANSGLYCOSYLASE A"/>
    <property type="match status" value="1"/>
</dbReference>
<dbReference type="PROSITE" id="PS51257">
    <property type="entry name" value="PROKAR_LIPOPROTEIN"/>
    <property type="match status" value="1"/>
</dbReference>